<name>A0A7V2T1R2_LEUMU</name>
<dbReference type="GO" id="GO:0046872">
    <property type="term" value="F:metal ion binding"/>
    <property type="evidence" value="ECO:0007669"/>
    <property type="project" value="UniProtKB-KW"/>
</dbReference>
<evidence type="ECO:0000256" key="3">
    <source>
        <dbReference type="ARBA" id="ARBA00022840"/>
    </source>
</evidence>
<dbReference type="InterPro" id="IPR002698">
    <property type="entry name" value="FTHF_cligase"/>
</dbReference>
<dbReference type="Pfam" id="PF01812">
    <property type="entry name" value="5-FTHF_cyc-lig"/>
    <property type="match status" value="1"/>
</dbReference>
<evidence type="ECO:0000256" key="1">
    <source>
        <dbReference type="ARBA" id="ARBA00010638"/>
    </source>
</evidence>
<gene>
    <name evidence="6" type="ORF">ENJ51_12155</name>
</gene>
<organism evidence="6">
    <name type="scientific">Leucothrix mucor</name>
    <dbReference type="NCBI Taxonomy" id="45248"/>
    <lineage>
        <taxon>Bacteria</taxon>
        <taxon>Pseudomonadati</taxon>
        <taxon>Pseudomonadota</taxon>
        <taxon>Gammaproteobacteria</taxon>
        <taxon>Thiotrichales</taxon>
        <taxon>Thiotrichaceae</taxon>
        <taxon>Leucothrix</taxon>
    </lineage>
</organism>
<feature type="binding site" evidence="4">
    <location>
        <position position="58"/>
    </location>
    <ligand>
        <name>substrate</name>
    </ligand>
</feature>
<dbReference type="PANTHER" id="PTHR23407">
    <property type="entry name" value="ATPASE INHIBITOR/5-FORMYLTETRAHYDROFOLATE CYCLO-LIGASE"/>
    <property type="match status" value="1"/>
</dbReference>
<dbReference type="GO" id="GO:0030272">
    <property type="term" value="F:5-formyltetrahydrofolate cyclo-ligase activity"/>
    <property type="evidence" value="ECO:0007669"/>
    <property type="project" value="UniProtKB-EC"/>
</dbReference>
<proteinExistence type="inferred from homology"/>
<keyword evidence="3 4" id="KW-0067">ATP-binding</keyword>
<keyword evidence="5" id="KW-0479">Metal-binding</keyword>
<dbReference type="Gene3D" id="3.40.50.10420">
    <property type="entry name" value="NagB/RpiA/CoA transferase-like"/>
    <property type="match status" value="1"/>
</dbReference>
<dbReference type="PANTHER" id="PTHR23407:SF1">
    <property type="entry name" value="5-FORMYLTETRAHYDROFOLATE CYCLO-LIGASE"/>
    <property type="match status" value="1"/>
</dbReference>
<dbReference type="AlphaFoldDB" id="A0A7V2T1R2"/>
<comment type="similarity">
    <text evidence="1 5">Belongs to the 5-formyltetrahydrofolate cyclo-ligase family.</text>
</comment>
<keyword evidence="6" id="KW-0436">Ligase</keyword>
<protein>
    <recommendedName>
        <fullName evidence="5">5-formyltetrahydrofolate cyclo-ligase</fullName>
        <ecNumber evidence="5">6.3.3.2</ecNumber>
    </recommendedName>
</protein>
<dbReference type="GO" id="GO:0035999">
    <property type="term" value="P:tetrahydrofolate interconversion"/>
    <property type="evidence" value="ECO:0007669"/>
    <property type="project" value="TreeGrafter"/>
</dbReference>
<accession>A0A7V2T1R2</accession>
<dbReference type="NCBIfam" id="TIGR02727">
    <property type="entry name" value="MTHFS_bact"/>
    <property type="match status" value="1"/>
</dbReference>
<comment type="caution">
    <text evidence="6">The sequence shown here is derived from an EMBL/GenBank/DDBJ whole genome shotgun (WGS) entry which is preliminary data.</text>
</comment>
<dbReference type="InterPro" id="IPR037171">
    <property type="entry name" value="NagB/RpiA_transferase-like"/>
</dbReference>
<dbReference type="EC" id="6.3.3.2" evidence="5"/>
<dbReference type="InterPro" id="IPR024185">
    <property type="entry name" value="FTHF_cligase-like_sf"/>
</dbReference>
<dbReference type="EMBL" id="DRMS01000463">
    <property type="protein sequence ID" value="HFC93552.1"/>
    <property type="molecule type" value="Genomic_DNA"/>
</dbReference>
<feature type="binding site" evidence="4">
    <location>
        <begin position="7"/>
        <end position="11"/>
    </location>
    <ligand>
        <name>ATP</name>
        <dbReference type="ChEBI" id="CHEBI:30616"/>
    </ligand>
</feature>
<keyword evidence="2 4" id="KW-0547">Nucleotide-binding</keyword>
<keyword evidence="5" id="KW-0460">Magnesium</keyword>
<dbReference type="GO" id="GO:0005524">
    <property type="term" value="F:ATP binding"/>
    <property type="evidence" value="ECO:0007669"/>
    <property type="project" value="UniProtKB-KW"/>
</dbReference>
<dbReference type="SUPFAM" id="SSF100950">
    <property type="entry name" value="NagB/RpiA/CoA transferase-like"/>
    <property type="match status" value="1"/>
</dbReference>
<sequence>MDKKSLKNKLRSQLQQQRNSLSTVQQALIAQKICQKVSQANCFRNAQHIAFYTPVKGEANPLALQNEAKKSFYLPVLSTANRFHLNFVKIDKNTKYKNNIYAIPEPIYSPQDIIPATQLDLVIMPLVAVDKEGHRMGMGGGYYDRSFAFKLDSNTGSPMLLGFAYDFQLVDKLIAESWDVPLDYIATNREFIEVC</sequence>
<dbReference type="GO" id="GO:0009396">
    <property type="term" value="P:folic acid-containing compound biosynthetic process"/>
    <property type="evidence" value="ECO:0007669"/>
    <property type="project" value="TreeGrafter"/>
</dbReference>
<reference evidence="6" key="1">
    <citation type="journal article" date="2020" name="mSystems">
        <title>Genome- and Community-Level Interaction Insights into Carbon Utilization and Element Cycling Functions of Hydrothermarchaeota in Hydrothermal Sediment.</title>
        <authorList>
            <person name="Zhou Z."/>
            <person name="Liu Y."/>
            <person name="Xu W."/>
            <person name="Pan J."/>
            <person name="Luo Z.H."/>
            <person name="Li M."/>
        </authorList>
    </citation>
    <scope>NUCLEOTIDE SEQUENCE [LARGE SCALE GENOMIC DNA]</scope>
    <source>
        <strain evidence="6">HyVt-493</strain>
    </source>
</reference>
<feature type="binding site" evidence="4">
    <location>
        <begin position="135"/>
        <end position="143"/>
    </location>
    <ligand>
        <name>ATP</name>
        <dbReference type="ChEBI" id="CHEBI:30616"/>
    </ligand>
</feature>
<dbReference type="PIRSF" id="PIRSF006806">
    <property type="entry name" value="FTHF_cligase"/>
    <property type="match status" value="1"/>
</dbReference>
<evidence type="ECO:0000256" key="4">
    <source>
        <dbReference type="PIRSR" id="PIRSR006806-1"/>
    </source>
</evidence>
<evidence type="ECO:0000313" key="6">
    <source>
        <dbReference type="EMBL" id="HFC93552.1"/>
    </source>
</evidence>
<evidence type="ECO:0000256" key="5">
    <source>
        <dbReference type="RuleBase" id="RU361279"/>
    </source>
</evidence>
<comment type="catalytic activity">
    <reaction evidence="5">
        <text>(6S)-5-formyl-5,6,7,8-tetrahydrofolate + ATP = (6R)-5,10-methenyltetrahydrofolate + ADP + phosphate</text>
        <dbReference type="Rhea" id="RHEA:10488"/>
        <dbReference type="ChEBI" id="CHEBI:30616"/>
        <dbReference type="ChEBI" id="CHEBI:43474"/>
        <dbReference type="ChEBI" id="CHEBI:57455"/>
        <dbReference type="ChEBI" id="CHEBI:57457"/>
        <dbReference type="ChEBI" id="CHEBI:456216"/>
        <dbReference type="EC" id="6.3.3.2"/>
    </reaction>
</comment>
<dbReference type="Proteomes" id="UP000885750">
    <property type="component" value="Unassembled WGS sequence"/>
</dbReference>
<comment type="cofactor">
    <cofactor evidence="5">
        <name>Mg(2+)</name>
        <dbReference type="ChEBI" id="CHEBI:18420"/>
    </cofactor>
</comment>
<evidence type="ECO:0000256" key="2">
    <source>
        <dbReference type="ARBA" id="ARBA00022741"/>
    </source>
</evidence>